<evidence type="ECO:0000313" key="3">
    <source>
        <dbReference type="Proteomes" id="UP000261080"/>
    </source>
</evidence>
<dbReference type="EMBL" id="QVLX01000004">
    <property type="protein sequence ID" value="RGE87011.1"/>
    <property type="molecule type" value="Genomic_DNA"/>
</dbReference>
<dbReference type="Proteomes" id="UP000261080">
    <property type="component" value="Unassembled WGS sequence"/>
</dbReference>
<feature type="signal peptide" evidence="1">
    <location>
        <begin position="1"/>
        <end position="21"/>
    </location>
</feature>
<accession>A0A3E3K235</accession>
<dbReference type="AlphaFoldDB" id="A0A3E3K235"/>
<evidence type="ECO:0008006" key="4">
    <source>
        <dbReference type="Google" id="ProtNLM"/>
    </source>
</evidence>
<sequence>MRKMAYTFAAILLAAVFGLTGCGGDFDAAGYMQAVLDERLQGEFSEAAQIMDTSEFELKQDYESSVDSFVYAYLTAGYEELNDYTLYEYETLVKDIFSVMKYDVKKAEKAGEKEYEVSVEIQPVDLFLNYVKELEQASDEIEKSAKNGGYEGTEEEIREMMQYDYLSRAYSLLQDAYTSMQYGKPETVIVEVAAEDGNSYAVSEEEYQMLLEQFFRMDEIANTN</sequence>
<dbReference type="GeneID" id="97192173"/>
<evidence type="ECO:0000313" key="2">
    <source>
        <dbReference type="EMBL" id="RGE87011.1"/>
    </source>
</evidence>
<organism evidence="2 3">
    <name type="scientific">Sellimonas intestinalis</name>
    <dbReference type="NCBI Taxonomy" id="1653434"/>
    <lineage>
        <taxon>Bacteria</taxon>
        <taxon>Bacillati</taxon>
        <taxon>Bacillota</taxon>
        <taxon>Clostridia</taxon>
        <taxon>Lachnospirales</taxon>
        <taxon>Lachnospiraceae</taxon>
        <taxon>Sellimonas</taxon>
    </lineage>
</organism>
<dbReference type="RefSeq" id="WP_024732099.1">
    <property type="nucleotide sequence ID" value="NZ_CATZPC010000003.1"/>
</dbReference>
<keyword evidence="1" id="KW-0732">Signal</keyword>
<feature type="chain" id="PRO_5038599706" description="Lipoprotein" evidence="1">
    <location>
        <begin position="22"/>
        <end position="224"/>
    </location>
</feature>
<protein>
    <recommendedName>
        <fullName evidence="4">Lipoprotein</fullName>
    </recommendedName>
</protein>
<evidence type="ECO:0000256" key="1">
    <source>
        <dbReference type="SAM" id="SignalP"/>
    </source>
</evidence>
<comment type="caution">
    <text evidence="2">The sequence shown here is derived from an EMBL/GenBank/DDBJ whole genome shotgun (WGS) entry which is preliminary data.</text>
</comment>
<name>A0A3E3K235_9FIRM</name>
<proteinExistence type="predicted"/>
<dbReference type="PROSITE" id="PS51257">
    <property type="entry name" value="PROKAR_LIPOPROTEIN"/>
    <property type="match status" value="1"/>
</dbReference>
<dbReference type="OrthoDB" id="1987562at2"/>
<reference evidence="2 3" key="1">
    <citation type="submission" date="2018-08" db="EMBL/GenBank/DDBJ databases">
        <title>A genome reference for cultivated species of the human gut microbiota.</title>
        <authorList>
            <person name="Zou Y."/>
            <person name="Xue W."/>
            <person name="Luo G."/>
        </authorList>
    </citation>
    <scope>NUCLEOTIDE SEQUENCE [LARGE SCALE GENOMIC DNA]</scope>
    <source>
        <strain evidence="2 3">AF37-2AT</strain>
    </source>
</reference>
<gene>
    <name evidence="2" type="ORF">DW016_08705</name>
</gene>
<keyword evidence="3" id="KW-1185">Reference proteome</keyword>